<dbReference type="PANTHER" id="PTHR43362">
    <property type="entry name" value="MANNITOL DEHYDROGENASE DSF1-RELATED"/>
    <property type="match status" value="1"/>
</dbReference>
<keyword evidence="6" id="KW-1185">Reference proteome</keyword>
<dbReference type="EMBL" id="BAABFR010000011">
    <property type="protein sequence ID" value="GAA4387092.1"/>
    <property type="molecule type" value="Genomic_DNA"/>
</dbReference>
<dbReference type="Pfam" id="PF01232">
    <property type="entry name" value="Mannitol_dh"/>
    <property type="match status" value="1"/>
</dbReference>
<proteinExistence type="predicted"/>
<dbReference type="RefSeq" id="WP_344992072.1">
    <property type="nucleotide sequence ID" value="NZ_BAABFR010000011.1"/>
</dbReference>
<protein>
    <submittedName>
        <fullName evidence="5">Mannitol dehydrogenase family protein</fullName>
    </submittedName>
</protein>
<dbReference type="Pfam" id="PF08125">
    <property type="entry name" value="Mannitol_dh_C"/>
    <property type="match status" value="1"/>
</dbReference>
<evidence type="ECO:0000259" key="3">
    <source>
        <dbReference type="Pfam" id="PF01232"/>
    </source>
</evidence>
<name>A0ABP8J930_9ACTN</name>
<dbReference type="PRINTS" id="PR00084">
    <property type="entry name" value="MTLDHDRGNASE"/>
</dbReference>
<sequence>MTALNDSTLSRLAARVSVPAYDRARVRPAVVHIGVGAFHRAHQADYLDRALRQGHLEWGIRGVGLLPGDAAVRDALAPQDHLYTLVDLDPTGVARARVVGSIVDYRYGPDAPEALCEVLAGPETRIVSLTITEGGYSPRSGAGTPRGANVFAYIVDALRCRRDRGLAPFTVMSCDNVEHNGDVARRAVLDHAATVEPALADWIAGHGAFPNSMVDRITPSTTPEVIAAVRDDYGIDDAWPVRSESFTQWVIEDRFTSGRPPLEDVGVNIVGDVAPYEMMKLRLLNASHQIMSHLGLLAGHRYVHEVMADDVLGPYVMSYMRNEAVSTLQPVPGIDLDAYIDQLGRRFSSSAISDTLERQVVDASVRIPKFVLPVIRDRLAAGAPVGHAALTLAAWCAACESNDHAMPDRLGATLRRLSWADHDAPGAFLENREVFGDLATTTVRLRVAYQQAKRDLQDLGPRGAARALLAGTAVGRV</sequence>
<dbReference type="InterPro" id="IPR013118">
    <property type="entry name" value="Mannitol_DH_C"/>
</dbReference>
<organism evidence="5 6">
    <name type="scientific">Tsukamurella soli</name>
    <dbReference type="NCBI Taxonomy" id="644556"/>
    <lineage>
        <taxon>Bacteria</taxon>
        <taxon>Bacillati</taxon>
        <taxon>Actinomycetota</taxon>
        <taxon>Actinomycetes</taxon>
        <taxon>Mycobacteriales</taxon>
        <taxon>Tsukamurellaceae</taxon>
        <taxon>Tsukamurella</taxon>
    </lineage>
</organism>
<dbReference type="InterPro" id="IPR013131">
    <property type="entry name" value="Mannitol_DH_N"/>
</dbReference>
<comment type="catalytic activity">
    <reaction evidence="2">
        <text>D-mannitol 1-phosphate + NAD(+) = beta-D-fructose 6-phosphate + NADH + H(+)</text>
        <dbReference type="Rhea" id="RHEA:19661"/>
        <dbReference type="ChEBI" id="CHEBI:15378"/>
        <dbReference type="ChEBI" id="CHEBI:57540"/>
        <dbReference type="ChEBI" id="CHEBI:57634"/>
        <dbReference type="ChEBI" id="CHEBI:57945"/>
        <dbReference type="ChEBI" id="CHEBI:61381"/>
        <dbReference type="EC" id="1.1.1.17"/>
    </reaction>
</comment>
<evidence type="ECO:0000313" key="6">
    <source>
        <dbReference type="Proteomes" id="UP001500635"/>
    </source>
</evidence>
<dbReference type="InterPro" id="IPR013328">
    <property type="entry name" value="6PGD_dom2"/>
</dbReference>
<evidence type="ECO:0000256" key="1">
    <source>
        <dbReference type="ARBA" id="ARBA00023002"/>
    </source>
</evidence>
<dbReference type="SUPFAM" id="SSF48179">
    <property type="entry name" value="6-phosphogluconate dehydrogenase C-terminal domain-like"/>
    <property type="match status" value="1"/>
</dbReference>
<reference evidence="6" key="1">
    <citation type="journal article" date="2019" name="Int. J. Syst. Evol. Microbiol.">
        <title>The Global Catalogue of Microorganisms (GCM) 10K type strain sequencing project: providing services to taxonomists for standard genome sequencing and annotation.</title>
        <authorList>
            <consortium name="The Broad Institute Genomics Platform"/>
            <consortium name="The Broad Institute Genome Sequencing Center for Infectious Disease"/>
            <person name="Wu L."/>
            <person name="Ma J."/>
        </authorList>
    </citation>
    <scope>NUCLEOTIDE SEQUENCE [LARGE SCALE GENOMIC DNA]</scope>
    <source>
        <strain evidence="6">JCM 17688</strain>
    </source>
</reference>
<evidence type="ECO:0000313" key="5">
    <source>
        <dbReference type="EMBL" id="GAA4387092.1"/>
    </source>
</evidence>
<dbReference type="InterPro" id="IPR036291">
    <property type="entry name" value="NAD(P)-bd_dom_sf"/>
</dbReference>
<dbReference type="PANTHER" id="PTHR43362:SF1">
    <property type="entry name" value="MANNITOL DEHYDROGENASE 2-RELATED"/>
    <property type="match status" value="1"/>
</dbReference>
<dbReference type="InterPro" id="IPR000669">
    <property type="entry name" value="Mannitol_DH"/>
</dbReference>
<dbReference type="InterPro" id="IPR050988">
    <property type="entry name" value="Mannitol_DH/Oxidoreductase"/>
</dbReference>
<evidence type="ECO:0000259" key="4">
    <source>
        <dbReference type="Pfam" id="PF08125"/>
    </source>
</evidence>
<dbReference type="InterPro" id="IPR008927">
    <property type="entry name" value="6-PGluconate_DH-like_C_sf"/>
</dbReference>
<accession>A0ABP8J930</accession>
<dbReference type="SUPFAM" id="SSF51735">
    <property type="entry name" value="NAD(P)-binding Rossmann-fold domains"/>
    <property type="match status" value="1"/>
</dbReference>
<feature type="domain" description="Mannitol dehydrogenase C-terminal" evidence="4">
    <location>
        <begin position="272"/>
        <end position="440"/>
    </location>
</feature>
<keyword evidence="1" id="KW-0560">Oxidoreductase</keyword>
<evidence type="ECO:0000256" key="2">
    <source>
        <dbReference type="ARBA" id="ARBA00048615"/>
    </source>
</evidence>
<dbReference type="Proteomes" id="UP001500635">
    <property type="component" value="Unassembled WGS sequence"/>
</dbReference>
<gene>
    <name evidence="5" type="ORF">GCM10023147_11120</name>
</gene>
<comment type="caution">
    <text evidence="5">The sequence shown here is derived from an EMBL/GenBank/DDBJ whole genome shotgun (WGS) entry which is preliminary data.</text>
</comment>
<dbReference type="Gene3D" id="1.10.1040.10">
    <property type="entry name" value="N-(1-d-carboxylethyl)-l-norvaline Dehydrogenase, domain 2"/>
    <property type="match status" value="1"/>
</dbReference>
<feature type="domain" description="Mannitol dehydrogenase N-terminal" evidence="3">
    <location>
        <begin position="29"/>
        <end position="263"/>
    </location>
</feature>
<dbReference type="Gene3D" id="3.40.50.720">
    <property type="entry name" value="NAD(P)-binding Rossmann-like Domain"/>
    <property type="match status" value="1"/>
</dbReference>